<proteinExistence type="predicted"/>
<sequence>MYELNRARLVGIGPRGARYSDVTLDLSGLGEQVQSQNLFDAPVRRPAPFSLLLLENGGGKSVLLKLLFSVVLPGRRNTVGGASLERFVLDGDTGHVALEWMHVSTGARLVTAKVYQRRTRSSSDKNPVAEAWYSFRPSDALDLDTLPVMLDGRRRRLDGFREAVEEADRLEAATELSWLGDDQGRWRNHLRERGIEPDLFDIQRRMNVDEGEAAKAFKYSSSKDFVDWLLTTVTDPADAASVADTFSQWAANLADREQMLLERDFIEGVIAGLDPLADAHAARQAAEREAATALRTAQRLAVSLDGRRDAERAALDRLKEDQQAAQAKVASRSTERDAARALYNEVHRQRLKLEHEQAQSQQEQTQGRLDAAELELSGWQTISAIDELDRAVVTSDQLAAQVAAADEDAAPALARRDEAAGRLLAKYLAEAEASDLEAGEQERDVLAAERAAREADDERTETLGLAATAGERHRAAQGIVAAADERLATAAAAGLVPTATVPAQVAGLAETARAEHAETLTRLDGLKAAARAADADVKAAGRAVSDAEGKTRSLTAAASEAARELHGVEAEAARLTQLTAIAEAAGVDSGAADSSGDARDGDGGRSLTVDELDEAADRLLGQLGRDIDNHTEYLDSLRATQQQDARVVEALGAGGLLPPREEVERALEVLDAAGVIAHAGWRYLHEAVPASERAELIAAHPALADGIVLVDPDQMPAARRALEDARLLPAAAVAIGPGAALLDLAPAPQGAAVDATSADAATGAYFDAPVPAGASPVFVIEPTPALYDEESAAARREELTGQMARRGEQLRAGGDQLELVTDARADLQRWRRASPPGHLARLREVDATARAHQQAAEEALAAAHSTLTETEETLERAAAELERAAAQERQAADRASKLETLAALVESATQAQQQLPELETEVRQHRQVADEALERRRRAEAAQADHARRAEQARAQAQRHRAACADVVSTSGQPAASVPAESLADLRAAAAASHEIYLALEVDPDLRQQADAAAARVKSLRDELALRDPAHVAEAQRLRASPAGADRASWTVGADNARRTVTTLRSEVQALATRTGQLDQAVLTASPTEPGRRSWSNLTERWQPTSPEHGRGLEIEAQAEARQAQIRLDEASGVVGDLARQREQADDTARGVNEALLPLTTLLGGVPEDVTAETYTGDVTAALAAAAAAVEALRRTRDEVDRTRTELTAAAQELISYAHQSRYESLETQARRSILETSQDALAARAADWSTSLQARLATLTSDLENVNRHRKAIVDRLSALAFGGVKTLRQAARLSRLPDDLAEWGGRAFLRIQFSEPDQTSISVRVGEVVDRVAAEYASRAVGGRSKSARRDGMALLLEAVHASVPKGFTVDVLKPDSVLRDERAPIEEMSDVFSGGQELTAAILLYCTLAALSANERGQMRSRHSGVLFLDNPIGRANASYLIDLQKSVARALGVQLIYTTGISDDRVLASFPLWVRLRNDADLRAGLKHIQVAEVVRRQLPPPYAAEDVEPGAGPGDLATPGTVTATRVHRRPAAGAGPAATQARGGRSADETVVVP</sequence>
<protein>
    <recommendedName>
        <fullName evidence="5">Chromosome partition protein Smc</fullName>
    </recommendedName>
</protein>
<name>A0ABT8TM69_9ACTN</name>
<evidence type="ECO:0000313" key="3">
    <source>
        <dbReference type="EMBL" id="MDO3395060.1"/>
    </source>
</evidence>
<keyword evidence="4" id="KW-1185">Reference proteome</keyword>
<feature type="region of interest" description="Disordered" evidence="2">
    <location>
        <begin position="1532"/>
        <end position="1560"/>
    </location>
</feature>
<feature type="coiled-coil region" evidence="1">
    <location>
        <begin position="308"/>
        <end position="375"/>
    </location>
</feature>
<keyword evidence="1" id="KW-0175">Coiled coil</keyword>
<evidence type="ECO:0000256" key="2">
    <source>
        <dbReference type="SAM" id="MobiDB-lite"/>
    </source>
</evidence>
<dbReference type="Proteomes" id="UP001168363">
    <property type="component" value="Unassembled WGS sequence"/>
</dbReference>
<dbReference type="RefSeq" id="WP_302706117.1">
    <property type="nucleotide sequence ID" value="NZ_JAULSC010000003.1"/>
</dbReference>
<feature type="compositionally biased region" description="Low complexity" evidence="2">
    <location>
        <begin position="1537"/>
        <end position="1550"/>
    </location>
</feature>
<dbReference type="PANTHER" id="PTHR45615:SF66">
    <property type="entry name" value="CARD DOMAIN-CONTAINING PROTEIN"/>
    <property type="match status" value="1"/>
</dbReference>
<reference evidence="3" key="1">
    <citation type="submission" date="2023-06" db="EMBL/GenBank/DDBJ databases">
        <title>Genome sequence of Nocardioides sp. SOB44.</title>
        <authorList>
            <person name="Zhang G."/>
        </authorList>
    </citation>
    <scope>NUCLEOTIDE SEQUENCE</scope>
    <source>
        <strain evidence="3">SOB44</strain>
    </source>
</reference>
<feature type="coiled-coil region" evidence="1">
    <location>
        <begin position="860"/>
        <end position="956"/>
    </location>
</feature>
<dbReference type="EMBL" id="JAULSC010000003">
    <property type="protein sequence ID" value="MDO3395060.1"/>
    <property type="molecule type" value="Genomic_DNA"/>
</dbReference>
<comment type="caution">
    <text evidence="3">The sequence shown here is derived from an EMBL/GenBank/DDBJ whole genome shotgun (WGS) entry which is preliminary data.</text>
</comment>
<evidence type="ECO:0000313" key="4">
    <source>
        <dbReference type="Proteomes" id="UP001168363"/>
    </source>
</evidence>
<feature type="region of interest" description="Disordered" evidence="2">
    <location>
        <begin position="586"/>
        <end position="606"/>
    </location>
</feature>
<gene>
    <name evidence="3" type="ORF">QWJ41_04985</name>
</gene>
<accession>A0ABT8TM69</accession>
<feature type="region of interest" description="Disordered" evidence="2">
    <location>
        <begin position="1507"/>
        <end position="1526"/>
    </location>
</feature>
<dbReference type="PANTHER" id="PTHR45615">
    <property type="entry name" value="MYOSIN HEAVY CHAIN, NON-MUSCLE"/>
    <property type="match status" value="1"/>
</dbReference>
<organism evidence="3 4">
    <name type="scientific">Nocardioides cremeus</name>
    <dbReference type="NCBI Taxonomy" id="3058044"/>
    <lineage>
        <taxon>Bacteria</taxon>
        <taxon>Bacillati</taxon>
        <taxon>Actinomycetota</taxon>
        <taxon>Actinomycetes</taxon>
        <taxon>Propionibacteriales</taxon>
        <taxon>Nocardioidaceae</taxon>
        <taxon>Nocardioides</taxon>
    </lineage>
</organism>
<evidence type="ECO:0008006" key="5">
    <source>
        <dbReference type="Google" id="ProtNLM"/>
    </source>
</evidence>
<evidence type="ECO:0000256" key="1">
    <source>
        <dbReference type="SAM" id="Coils"/>
    </source>
</evidence>
<feature type="compositionally biased region" description="Low complexity" evidence="2">
    <location>
        <begin position="586"/>
        <end position="595"/>
    </location>
</feature>